<dbReference type="InterPro" id="IPR011990">
    <property type="entry name" value="TPR-like_helical_dom_sf"/>
</dbReference>
<dbReference type="AlphaFoldDB" id="A0A2A4I8Y0"/>
<dbReference type="PANTHER" id="PTHR12788:SF10">
    <property type="entry name" value="PROTEIN-TYROSINE SULFOTRANSFERASE"/>
    <property type="match status" value="1"/>
</dbReference>
<dbReference type="Pfam" id="PF14559">
    <property type="entry name" value="TPR_19"/>
    <property type="match status" value="1"/>
</dbReference>
<dbReference type="Proteomes" id="UP000218323">
    <property type="component" value="Unassembled WGS sequence"/>
</dbReference>
<dbReference type="EMBL" id="NWVC01000003">
    <property type="protein sequence ID" value="PCG14646.1"/>
    <property type="molecule type" value="Genomic_DNA"/>
</dbReference>
<evidence type="ECO:0000313" key="4">
    <source>
        <dbReference type="Proteomes" id="UP000218323"/>
    </source>
</evidence>
<dbReference type="InterPro" id="IPR027417">
    <property type="entry name" value="P-loop_NTPase"/>
</dbReference>
<evidence type="ECO:0000256" key="2">
    <source>
        <dbReference type="PROSITE-ProRule" id="PRU00339"/>
    </source>
</evidence>
<dbReference type="Pfam" id="PF13181">
    <property type="entry name" value="TPR_8"/>
    <property type="match status" value="1"/>
</dbReference>
<dbReference type="Gene3D" id="3.40.50.300">
    <property type="entry name" value="P-loop containing nucleotide triphosphate hydrolases"/>
    <property type="match status" value="1"/>
</dbReference>
<evidence type="ECO:0008006" key="5">
    <source>
        <dbReference type="Google" id="ProtNLM"/>
    </source>
</evidence>
<accession>A0A2A4I8Y0</accession>
<sequence length="692" mass="76174">MGNVSASVADGVREELARAGALLEDRPGQALERAEAVLCRVPGLPPAELLACQALRRLGKAQAALPRLEVLARPLPAVPALWWELAHVAMELGHDDRAIDALERLTRQQPAIADGWFLLARALRRAGRGQDAWRADLSGVHAASRDPELVEAAVAMNDGRLDDARARLERRGTRHPDDPVGTRLLGEIIWREGDIAAALVLVERAVAMAPGFDLARDFLIRLLLQSNRLEEALTHADMLMQSPMKAAGHDLLKASVLVRLGEQEAAGDIYERLLAQQPAQPQVWQNLGHVRKTLGRQAAAVDAYRRAVALQPTMGEAWWSLANLKTVRLDAGDIAAMRGALVTLAGHDGAHGEDVFHLHFSLGKALEDAGDHDAAFDHYDRGNRLRRAMIAHDADDFGAEVAAATATFTAPFLAGMGDGGCPARDPIFIVGLPRSGSTLVEQILSSHSQVEGTMELPDMMMIAGRLQARVDEGEFPDFRTMIASLSPADRTRLGEEYLERTRVHRRSDRPLFIDKMPNNWQHVGLIGMILPNARIIDARRHPIACCFSGWKQHFARGQSFSYDLTDIARYYRDYVSHMAAYDAAAPGRVHRVIYERMVQDTPGEVERLLAYLGLPFEPACLSFWQNERAVRTASSEQVRRPIFTDAVDHWRHYEARLAPLFAILGPIVDRYPDVLAAVAAGHAITCAATPDN</sequence>
<protein>
    <recommendedName>
        <fullName evidence="5">Sulfotransferase family protein</fullName>
    </recommendedName>
</protein>
<dbReference type="PROSITE" id="PS50005">
    <property type="entry name" value="TPR"/>
    <property type="match status" value="1"/>
</dbReference>
<gene>
    <name evidence="3" type="ORF">COA07_09070</name>
</gene>
<dbReference type="Pfam" id="PF13432">
    <property type="entry name" value="TPR_16"/>
    <property type="match status" value="1"/>
</dbReference>
<dbReference type="SUPFAM" id="SSF52540">
    <property type="entry name" value="P-loop containing nucleoside triphosphate hydrolases"/>
    <property type="match status" value="1"/>
</dbReference>
<proteinExistence type="predicted"/>
<dbReference type="RefSeq" id="WP_066708679.1">
    <property type="nucleotide sequence ID" value="NZ_NWVC01000003.1"/>
</dbReference>
<comment type="caution">
    <text evidence="3">The sequence shown here is derived from an EMBL/GenBank/DDBJ whole genome shotgun (WGS) entry which is preliminary data.</text>
</comment>
<feature type="repeat" description="TPR" evidence="2">
    <location>
        <begin position="281"/>
        <end position="314"/>
    </location>
</feature>
<keyword evidence="1" id="KW-0808">Transferase</keyword>
<reference evidence="3 4" key="1">
    <citation type="submission" date="2017-09" db="EMBL/GenBank/DDBJ databases">
        <title>Sphingomonas adhaesiva DSM 7418, whole genome shotgun sequence.</title>
        <authorList>
            <person name="Feng G."/>
            <person name="Zhu H."/>
        </authorList>
    </citation>
    <scope>NUCLEOTIDE SEQUENCE [LARGE SCALE GENOMIC DNA]</scope>
    <source>
        <strain evidence="3 4">DSM 7418</strain>
    </source>
</reference>
<dbReference type="Pfam" id="PF13469">
    <property type="entry name" value="Sulfotransfer_3"/>
    <property type="match status" value="1"/>
</dbReference>
<dbReference type="GO" id="GO:0008476">
    <property type="term" value="F:protein-tyrosine sulfotransferase activity"/>
    <property type="evidence" value="ECO:0007669"/>
    <property type="project" value="InterPro"/>
</dbReference>
<keyword evidence="2" id="KW-0802">TPR repeat</keyword>
<dbReference type="InterPro" id="IPR019734">
    <property type="entry name" value="TPR_rpt"/>
</dbReference>
<dbReference type="InterPro" id="IPR026634">
    <property type="entry name" value="TPST-like"/>
</dbReference>
<evidence type="ECO:0000256" key="1">
    <source>
        <dbReference type="ARBA" id="ARBA00022679"/>
    </source>
</evidence>
<evidence type="ECO:0000313" key="3">
    <source>
        <dbReference type="EMBL" id="PCG14646.1"/>
    </source>
</evidence>
<keyword evidence="4" id="KW-1185">Reference proteome</keyword>
<organism evidence="3 4">
    <name type="scientific">Sphingomonas adhaesiva</name>
    <dbReference type="NCBI Taxonomy" id="28212"/>
    <lineage>
        <taxon>Bacteria</taxon>
        <taxon>Pseudomonadati</taxon>
        <taxon>Pseudomonadota</taxon>
        <taxon>Alphaproteobacteria</taxon>
        <taxon>Sphingomonadales</taxon>
        <taxon>Sphingomonadaceae</taxon>
        <taxon>Sphingomonas</taxon>
    </lineage>
</organism>
<dbReference type="SMART" id="SM00028">
    <property type="entry name" value="TPR"/>
    <property type="match status" value="4"/>
</dbReference>
<name>A0A2A4I8Y0_9SPHN</name>
<dbReference type="PANTHER" id="PTHR12788">
    <property type="entry name" value="PROTEIN-TYROSINE SULFOTRANSFERASE 2"/>
    <property type="match status" value="1"/>
</dbReference>
<dbReference type="Gene3D" id="1.25.40.10">
    <property type="entry name" value="Tetratricopeptide repeat domain"/>
    <property type="match status" value="1"/>
</dbReference>
<dbReference type="SUPFAM" id="SSF48452">
    <property type="entry name" value="TPR-like"/>
    <property type="match status" value="1"/>
</dbReference>